<dbReference type="GO" id="GO:0051287">
    <property type="term" value="F:NAD binding"/>
    <property type="evidence" value="ECO:0007669"/>
    <property type="project" value="InterPro"/>
</dbReference>
<proteinExistence type="inferred from homology"/>
<dbReference type="PANTHER" id="PTHR43761:SF1">
    <property type="entry name" value="D-ISOMER SPECIFIC 2-HYDROXYACID DEHYDROGENASE CATALYTIC DOMAIN-CONTAINING PROTEIN-RELATED"/>
    <property type="match status" value="1"/>
</dbReference>
<evidence type="ECO:0000313" key="8">
    <source>
        <dbReference type="EMBL" id="KAB1633697.1"/>
    </source>
</evidence>
<dbReference type="Pfam" id="PF02826">
    <property type="entry name" value="2-Hacid_dh_C"/>
    <property type="match status" value="1"/>
</dbReference>
<comment type="similarity">
    <text evidence="1 4">Belongs to the D-isomer specific 2-hydroxyacid dehydrogenase family.</text>
</comment>
<protein>
    <submittedName>
        <fullName evidence="8">C-terminal binding protein</fullName>
    </submittedName>
</protein>
<name>A0A7C8FRB5_9MICO</name>
<dbReference type="InterPro" id="IPR006140">
    <property type="entry name" value="D-isomer_DH_NAD-bd"/>
</dbReference>
<evidence type="ECO:0000256" key="5">
    <source>
        <dbReference type="SAM" id="MobiDB-lite"/>
    </source>
</evidence>
<dbReference type="SUPFAM" id="SSF52283">
    <property type="entry name" value="Formate/glycerate dehydrogenase catalytic domain-like"/>
    <property type="match status" value="1"/>
</dbReference>
<evidence type="ECO:0000256" key="1">
    <source>
        <dbReference type="ARBA" id="ARBA00005854"/>
    </source>
</evidence>
<dbReference type="PANTHER" id="PTHR43761">
    <property type="entry name" value="D-ISOMER SPECIFIC 2-HYDROXYACID DEHYDROGENASE FAMILY PROTEIN (AFU_ORTHOLOGUE AFUA_1G13630)"/>
    <property type="match status" value="1"/>
</dbReference>
<dbReference type="EMBL" id="WBKA01000001">
    <property type="protein sequence ID" value="KAB1633697.1"/>
    <property type="molecule type" value="Genomic_DNA"/>
</dbReference>
<dbReference type="InterPro" id="IPR006139">
    <property type="entry name" value="D-isomer_2_OHA_DH_cat_dom"/>
</dbReference>
<evidence type="ECO:0000256" key="4">
    <source>
        <dbReference type="RuleBase" id="RU003719"/>
    </source>
</evidence>
<organism evidence="8 9">
    <name type="scientific">Pseudoclavibacter caeni</name>
    <dbReference type="NCBI Taxonomy" id="908846"/>
    <lineage>
        <taxon>Bacteria</taxon>
        <taxon>Bacillati</taxon>
        <taxon>Actinomycetota</taxon>
        <taxon>Actinomycetes</taxon>
        <taxon>Micrococcales</taxon>
        <taxon>Microbacteriaceae</taxon>
        <taxon>Pseudoclavibacter</taxon>
    </lineage>
</organism>
<dbReference type="SUPFAM" id="SSF51735">
    <property type="entry name" value="NAD(P)-binding Rossmann-fold domains"/>
    <property type="match status" value="1"/>
</dbReference>
<dbReference type="PROSITE" id="PS00670">
    <property type="entry name" value="D_2_HYDROXYACID_DH_2"/>
    <property type="match status" value="1"/>
</dbReference>
<dbReference type="Proteomes" id="UP000481339">
    <property type="component" value="Unassembled WGS sequence"/>
</dbReference>
<dbReference type="Gene3D" id="3.40.50.720">
    <property type="entry name" value="NAD(P)-binding Rossmann-like Domain"/>
    <property type="match status" value="2"/>
</dbReference>
<dbReference type="InterPro" id="IPR029753">
    <property type="entry name" value="D-isomer_DH_CS"/>
</dbReference>
<evidence type="ECO:0000313" key="9">
    <source>
        <dbReference type="Proteomes" id="UP000481339"/>
    </source>
</evidence>
<dbReference type="Pfam" id="PF00389">
    <property type="entry name" value="2-Hacid_dh"/>
    <property type="match status" value="1"/>
</dbReference>
<keyword evidence="2 4" id="KW-0560">Oxidoreductase</keyword>
<dbReference type="InterPro" id="IPR036291">
    <property type="entry name" value="NAD(P)-bd_dom_sf"/>
</dbReference>
<dbReference type="RefSeq" id="WP_158035534.1">
    <property type="nucleotide sequence ID" value="NZ_BAAAZV010000018.1"/>
</dbReference>
<evidence type="ECO:0000256" key="3">
    <source>
        <dbReference type="ARBA" id="ARBA00023027"/>
    </source>
</evidence>
<feature type="region of interest" description="Disordered" evidence="5">
    <location>
        <begin position="1"/>
        <end position="21"/>
    </location>
</feature>
<sequence>MPAHAHPRQHPDVASPTPRPSPARVVVLGGAIAHDEAERLRARLAGHGLAVESGRLETLDDSRGVVALIAIPACPVDAATIARLPDLRVVATPSVGTDHVDLAAAAAAGVAVASAPGYNALEVAEYTLTAVLMLLKDLPTGERLVAERRWDARRASPRALADATVGLVGFGTIARHVARLLHTLGVHTLVWNRSDIAGRPGAELVEAVPDIADLLARSDVVSLHVPLTDQTRHLVDADFLARMRPGAGLVNTGRGGLVEPTAVVRALRDGRLRGVVLDVLDPEPPDWAGDPLLTAPGVLVTPHQAWLTDGSRHRGFDIAADHVIRVAGV</sequence>
<dbReference type="OrthoDB" id="9793626at2"/>
<dbReference type="AlphaFoldDB" id="A0A7C8FRB5"/>
<evidence type="ECO:0000256" key="2">
    <source>
        <dbReference type="ARBA" id="ARBA00023002"/>
    </source>
</evidence>
<reference evidence="8 9" key="1">
    <citation type="submission" date="2019-09" db="EMBL/GenBank/DDBJ databases">
        <title>Phylogeny of genus Pseudoclavibacter and closely related genus.</title>
        <authorList>
            <person name="Li Y."/>
        </authorList>
    </citation>
    <scope>NUCLEOTIDE SEQUENCE [LARGE SCALE GENOMIC DNA]</scope>
    <source>
        <strain evidence="8 9">JCM 16921</strain>
    </source>
</reference>
<dbReference type="GO" id="GO:0016616">
    <property type="term" value="F:oxidoreductase activity, acting on the CH-OH group of donors, NAD or NADP as acceptor"/>
    <property type="evidence" value="ECO:0007669"/>
    <property type="project" value="InterPro"/>
</dbReference>
<accession>A0A7C8FRB5</accession>
<evidence type="ECO:0000259" key="6">
    <source>
        <dbReference type="Pfam" id="PF00389"/>
    </source>
</evidence>
<keyword evidence="9" id="KW-1185">Reference proteome</keyword>
<keyword evidence="3" id="KW-0520">NAD</keyword>
<dbReference type="InterPro" id="IPR050418">
    <property type="entry name" value="D-iso_2-hydroxyacid_DH_PdxB"/>
</dbReference>
<feature type="domain" description="D-isomer specific 2-hydroxyacid dehydrogenase NAD-binding" evidence="7">
    <location>
        <begin position="129"/>
        <end position="305"/>
    </location>
</feature>
<comment type="caution">
    <text evidence="8">The sequence shown here is derived from an EMBL/GenBank/DDBJ whole genome shotgun (WGS) entry which is preliminary data.</text>
</comment>
<evidence type="ECO:0000259" key="7">
    <source>
        <dbReference type="Pfam" id="PF02826"/>
    </source>
</evidence>
<feature type="domain" description="D-isomer specific 2-hydroxyacid dehydrogenase catalytic" evidence="6">
    <location>
        <begin position="52"/>
        <end position="326"/>
    </location>
</feature>
<dbReference type="CDD" id="cd05198">
    <property type="entry name" value="formate_dh_like"/>
    <property type="match status" value="1"/>
</dbReference>
<gene>
    <name evidence="8" type="ORF">F8O02_01865</name>
</gene>